<feature type="transmembrane region" description="Helical" evidence="14">
    <location>
        <begin position="565"/>
        <end position="587"/>
    </location>
</feature>
<sequence length="1262" mass="140794">MARELDEGNLEETLESSSRAESRAESESGFTGSGSEPYSDEPGVRRESSLTYKGESKRDALSILLRLADALEDNGGNEAVQDDYYDDAMDSQLLNSSRGKEVSYDLLDTYPGGPYKGRGGSIKKTRFIEEEEDDDDDDDEEDQVFPAEPFNAEMDRLEEQGRGGWKGSQVKPALLPKDVDRSNTAFRRYKQQTRWNIWGSMIVTFYTLAFFFYMWVRITKTLDLGQYLGYGIFVLIVEIMGATSTISYGINLLWSPVNPPLAEDPANPGLPKVNLPYHIRVLVPCYKESFDIVTRTLMAAVDAPLPAGCSRTVYLCDDGKNKQKRKWCLGRAPEVVYVSGRQRPKGEMNGKSANLNNCLRQIYPESAPVPANEIVCIFDADQVANPDFFLKMVPLMDGGDDVGMVLSPQSFHNLQPHADIFNHANIQFWEYAQHGYDAIDFISCTGTNFLIRSAAFREAGWSPEYTLTEDYALGMVLKMNRWKCRYVEEYLAVGEAPDEVRNCFQQRSRWTKGHFQIMFSSKYCPLLQRRLSLFMKLMYCSGVWSYIVGALTTPTYILIPILTVYAGIFPIVVSWWAAVGLTIYMVAQQLVLNYCRKARHFESLYFASVANNILWWTFVKACFNVVWGLIGGKKMSFKATAKGVQRVGEIAMRDIWIHGAVFILLLATLCVGLQKLLSGPTVITTLSISVVWIIYAMVPPFLLLWYTVIGRGSTLRLWSLITMMATYLSAVLALLLLWNVYPKDFNYGAAAGNGLLFYNANAVGQLPPGNPIPWRGNALLYEQAPKLGFDDLTGGWMQGGVAGDLKLTMPTAFTVSMLAWGALAFPTGYQKAHQMPQLLNTVRWGSDYLMKAWKPDTMSDRSVGYLIVYQVGNLTTDVNWWNRPEAMTEENMKRPAYAINTRMGASDIAGSMVGALVSTAMAWQKYGNDTAYFNSLMQGARTLYAEARKYEGSFGSRFKYTCTSQWAKARTTARGKLLPACVPPTAYANGSALVFYNSTTYRDDMVWAAGWMYKATGERGYLDDVNRYYGEHLTYEGDSDQNLVTSWNHMWWAANVLLAEATDQGTFHQATQDMLKQWICATTGKVLFTPKGRAFNRAAPSLGSTASTAFLSLLYGQSHSRYISQEKSDRYTCFARSQLRYMLGGDRDRSLFAGMGKNPPTHVQNRAASCPSPPAQCNMANGLLSRDGNPHTLTGALVEFPSFSDALDDVRTSNDTRVTIDNNAAAISALAGLNEASGSWDQCLQGFGVLTHDKAVCDAAQL</sequence>
<dbReference type="GO" id="GO:0030245">
    <property type="term" value="P:cellulose catabolic process"/>
    <property type="evidence" value="ECO:0007669"/>
    <property type="project" value="UniProtKB-KW"/>
</dbReference>
<keyword evidence="18" id="KW-1185">Reference proteome</keyword>
<evidence type="ECO:0000256" key="12">
    <source>
        <dbReference type="ARBA" id="ARBA00023326"/>
    </source>
</evidence>
<feature type="compositionally biased region" description="Low complexity" evidence="13">
    <location>
        <begin position="27"/>
        <end position="36"/>
    </location>
</feature>
<dbReference type="InterPro" id="IPR001173">
    <property type="entry name" value="Glyco_trans_2-like"/>
</dbReference>
<dbReference type="GO" id="GO:0016757">
    <property type="term" value="F:glycosyltransferase activity"/>
    <property type="evidence" value="ECO:0007669"/>
    <property type="project" value="UniProtKB-KW"/>
</dbReference>
<organism evidence="17 18">
    <name type="scientific">Coccomyxa viridis</name>
    <dbReference type="NCBI Taxonomy" id="1274662"/>
    <lineage>
        <taxon>Eukaryota</taxon>
        <taxon>Viridiplantae</taxon>
        <taxon>Chlorophyta</taxon>
        <taxon>core chlorophytes</taxon>
        <taxon>Trebouxiophyceae</taxon>
        <taxon>Trebouxiophyceae incertae sedis</taxon>
        <taxon>Coccomyxaceae</taxon>
        <taxon>Coccomyxa</taxon>
    </lineage>
</organism>
<evidence type="ECO:0000256" key="8">
    <source>
        <dbReference type="ARBA" id="ARBA00022989"/>
    </source>
</evidence>
<dbReference type="InterPro" id="IPR008928">
    <property type="entry name" value="6-hairpin_glycosidase_sf"/>
</dbReference>
<keyword evidence="10 14" id="KW-0472">Membrane</keyword>
<dbReference type="InterPro" id="IPR012341">
    <property type="entry name" value="6hp_glycosidase-like_sf"/>
</dbReference>
<keyword evidence="6" id="KW-0808">Transferase</keyword>
<protein>
    <recommendedName>
        <fullName evidence="4">cellulase</fullName>
        <ecNumber evidence="4">3.2.1.4</ecNumber>
    </recommendedName>
</protein>
<feature type="compositionally biased region" description="Basic and acidic residues" evidence="13">
    <location>
        <begin position="42"/>
        <end position="54"/>
    </location>
</feature>
<evidence type="ECO:0000256" key="6">
    <source>
        <dbReference type="ARBA" id="ARBA00022679"/>
    </source>
</evidence>
<dbReference type="Gene3D" id="3.90.550.10">
    <property type="entry name" value="Spore Coat Polysaccharide Biosynthesis Protein SpsA, Chain A"/>
    <property type="match status" value="1"/>
</dbReference>
<feature type="region of interest" description="Disordered" evidence="13">
    <location>
        <begin position="1"/>
        <end position="54"/>
    </location>
</feature>
<feature type="domain" description="Glycoside hydrolase family 9" evidence="15">
    <location>
        <begin position="747"/>
        <end position="1230"/>
    </location>
</feature>
<dbReference type="Pfam" id="PF13632">
    <property type="entry name" value="Glyco_trans_2_3"/>
    <property type="match status" value="1"/>
</dbReference>
<comment type="catalytic activity">
    <reaction evidence="1">
        <text>Endohydrolysis of (1-&gt;4)-beta-D-glucosidic linkages in cellulose, lichenin and cereal beta-D-glucans.</text>
        <dbReference type="EC" id="3.2.1.4"/>
    </reaction>
</comment>
<dbReference type="InterPro" id="IPR001701">
    <property type="entry name" value="Glyco_hydro_9"/>
</dbReference>
<feature type="transmembrane region" description="Helical" evidence="14">
    <location>
        <begin position="807"/>
        <end position="825"/>
    </location>
</feature>
<dbReference type="EC" id="3.2.1.4" evidence="4"/>
<dbReference type="GO" id="GO:0016020">
    <property type="term" value="C:membrane"/>
    <property type="evidence" value="ECO:0007669"/>
    <property type="project" value="UniProtKB-SubCell"/>
</dbReference>
<dbReference type="Pfam" id="PF00759">
    <property type="entry name" value="Glyco_hydro_9"/>
    <property type="match status" value="1"/>
</dbReference>
<evidence type="ECO:0000256" key="3">
    <source>
        <dbReference type="ARBA" id="ARBA00007072"/>
    </source>
</evidence>
<comment type="subcellular location">
    <subcellularLocation>
        <location evidence="2">Membrane</location>
        <topology evidence="2">Multi-pass membrane protein</topology>
    </subcellularLocation>
</comment>
<dbReference type="GO" id="GO:0008810">
    <property type="term" value="F:cellulase activity"/>
    <property type="evidence" value="ECO:0007669"/>
    <property type="project" value="UniProtKB-EC"/>
</dbReference>
<evidence type="ECO:0000256" key="4">
    <source>
        <dbReference type="ARBA" id="ARBA00012601"/>
    </source>
</evidence>
<feature type="domain" description="Glycosyltransferase 2-like" evidence="16">
    <location>
        <begin position="374"/>
        <end position="572"/>
    </location>
</feature>
<feature type="compositionally biased region" description="Acidic residues" evidence="13">
    <location>
        <begin position="129"/>
        <end position="143"/>
    </location>
</feature>
<keyword evidence="9" id="KW-0136">Cellulose degradation</keyword>
<evidence type="ECO:0000256" key="7">
    <source>
        <dbReference type="ARBA" id="ARBA00022692"/>
    </source>
</evidence>
<dbReference type="InterPro" id="IPR029044">
    <property type="entry name" value="Nucleotide-diphossugar_trans"/>
</dbReference>
<keyword evidence="7 14" id="KW-0812">Transmembrane</keyword>
<evidence type="ECO:0000256" key="13">
    <source>
        <dbReference type="SAM" id="MobiDB-lite"/>
    </source>
</evidence>
<evidence type="ECO:0000259" key="15">
    <source>
        <dbReference type="Pfam" id="PF00759"/>
    </source>
</evidence>
<feature type="transmembrane region" description="Helical" evidence="14">
    <location>
        <begin position="537"/>
        <end position="559"/>
    </location>
</feature>
<keyword evidence="11" id="KW-0119">Carbohydrate metabolism</keyword>
<dbReference type="SUPFAM" id="SSF53448">
    <property type="entry name" value="Nucleotide-diphospho-sugar transferases"/>
    <property type="match status" value="1"/>
</dbReference>
<dbReference type="PANTHER" id="PTHR43867:SF2">
    <property type="entry name" value="CELLULOSE SYNTHASE CATALYTIC SUBUNIT A [UDP-FORMING]"/>
    <property type="match status" value="1"/>
</dbReference>
<evidence type="ECO:0000256" key="10">
    <source>
        <dbReference type="ARBA" id="ARBA00023136"/>
    </source>
</evidence>
<dbReference type="Proteomes" id="UP001314263">
    <property type="component" value="Unassembled WGS sequence"/>
</dbReference>
<accession>A0AAV1IF57</accession>
<feature type="transmembrane region" description="Helical" evidence="14">
    <location>
        <begin position="683"/>
        <end position="705"/>
    </location>
</feature>
<evidence type="ECO:0000256" key="5">
    <source>
        <dbReference type="ARBA" id="ARBA00022676"/>
    </source>
</evidence>
<feature type="transmembrane region" description="Helical" evidence="14">
    <location>
        <begin position="655"/>
        <end position="677"/>
    </location>
</feature>
<feature type="region of interest" description="Disordered" evidence="13">
    <location>
        <begin position="118"/>
        <end position="143"/>
    </location>
</feature>
<evidence type="ECO:0000256" key="9">
    <source>
        <dbReference type="ARBA" id="ARBA00023001"/>
    </source>
</evidence>
<dbReference type="PANTHER" id="PTHR43867">
    <property type="entry name" value="CELLULOSE SYNTHASE CATALYTIC SUBUNIT A [UDP-FORMING]"/>
    <property type="match status" value="1"/>
</dbReference>
<comment type="caution">
    <text evidence="17">The sequence shown here is derived from an EMBL/GenBank/DDBJ whole genome shotgun (WGS) entry which is preliminary data.</text>
</comment>
<keyword evidence="8 14" id="KW-1133">Transmembrane helix</keyword>
<feature type="transmembrane region" description="Helical" evidence="14">
    <location>
        <begin position="227"/>
        <end position="250"/>
    </location>
</feature>
<evidence type="ECO:0000313" key="18">
    <source>
        <dbReference type="Proteomes" id="UP001314263"/>
    </source>
</evidence>
<name>A0AAV1IF57_9CHLO</name>
<dbReference type="Gene3D" id="1.50.10.10">
    <property type="match status" value="1"/>
</dbReference>
<feature type="transmembrane region" description="Helical" evidence="14">
    <location>
        <begin position="717"/>
        <end position="738"/>
    </location>
</feature>
<dbReference type="InterPro" id="IPR050321">
    <property type="entry name" value="Glycosyltr_2/OpgH_subfam"/>
</dbReference>
<gene>
    <name evidence="17" type="ORF">CVIRNUC_009171</name>
</gene>
<evidence type="ECO:0000256" key="1">
    <source>
        <dbReference type="ARBA" id="ARBA00000966"/>
    </source>
</evidence>
<keyword evidence="12" id="KW-0624">Polysaccharide degradation</keyword>
<comment type="similarity">
    <text evidence="3">Belongs to the glycosyl hydrolase 9 (cellulase E) family.</text>
</comment>
<evidence type="ECO:0000259" key="16">
    <source>
        <dbReference type="Pfam" id="PF13632"/>
    </source>
</evidence>
<dbReference type="EMBL" id="CAUYUE010000013">
    <property type="protein sequence ID" value="CAK0785958.1"/>
    <property type="molecule type" value="Genomic_DNA"/>
</dbReference>
<evidence type="ECO:0000256" key="14">
    <source>
        <dbReference type="SAM" id="Phobius"/>
    </source>
</evidence>
<keyword evidence="5" id="KW-0328">Glycosyltransferase</keyword>
<evidence type="ECO:0000313" key="17">
    <source>
        <dbReference type="EMBL" id="CAK0785958.1"/>
    </source>
</evidence>
<proteinExistence type="inferred from homology"/>
<dbReference type="AlphaFoldDB" id="A0AAV1IF57"/>
<evidence type="ECO:0000256" key="11">
    <source>
        <dbReference type="ARBA" id="ARBA00023277"/>
    </source>
</evidence>
<feature type="transmembrane region" description="Helical" evidence="14">
    <location>
        <begin position="195"/>
        <end position="215"/>
    </location>
</feature>
<evidence type="ECO:0000256" key="2">
    <source>
        <dbReference type="ARBA" id="ARBA00004141"/>
    </source>
</evidence>
<dbReference type="SUPFAM" id="SSF48208">
    <property type="entry name" value="Six-hairpin glycosidases"/>
    <property type="match status" value="1"/>
</dbReference>
<reference evidence="17 18" key="1">
    <citation type="submission" date="2023-10" db="EMBL/GenBank/DDBJ databases">
        <authorList>
            <person name="Maclean D."/>
            <person name="Macfadyen A."/>
        </authorList>
    </citation>
    <scope>NUCLEOTIDE SEQUENCE [LARGE SCALE GENOMIC DNA]</scope>
</reference>